<evidence type="ECO:0008006" key="6">
    <source>
        <dbReference type="Google" id="ProtNLM"/>
    </source>
</evidence>
<feature type="compositionally biased region" description="Basic and acidic residues" evidence="1">
    <location>
        <begin position="18"/>
        <end position="29"/>
    </location>
</feature>
<dbReference type="PROSITE" id="PS50056">
    <property type="entry name" value="TYR_PHOSPHATASE_2"/>
    <property type="match status" value="1"/>
</dbReference>
<dbReference type="GO" id="GO:0004725">
    <property type="term" value="F:protein tyrosine phosphatase activity"/>
    <property type="evidence" value="ECO:0007669"/>
    <property type="project" value="InterPro"/>
</dbReference>
<evidence type="ECO:0000313" key="5">
    <source>
        <dbReference type="Proteomes" id="UP001152747"/>
    </source>
</evidence>
<dbReference type="PANTHER" id="PTHR23219">
    <property type="entry name" value="TYROSINE-PROTEIN PHOSPHATASE C15H7.3-RELATED"/>
    <property type="match status" value="1"/>
</dbReference>
<dbReference type="InterPro" id="IPR003595">
    <property type="entry name" value="Tyr_Pase_cat"/>
</dbReference>
<organism evidence="4 5">
    <name type="scientific">Caenorhabditis angaria</name>
    <dbReference type="NCBI Taxonomy" id="860376"/>
    <lineage>
        <taxon>Eukaryota</taxon>
        <taxon>Metazoa</taxon>
        <taxon>Ecdysozoa</taxon>
        <taxon>Nematoda</taxon>
        <taxon>Chromadorea</taxon>
        <taxon>Rhabditida</taxon>
        <taxon>Rhabditina</taxon>
        <taxon>Rhabditomorpha</taxon>
        <taxon>Rhabditoidea</taxon>
        <taxon>Rhabditidae</taxon>
        <taxon>Peloderinae</taxon>
        <taxon>Caenorhabditis</taxon>
    </lineage>
</organism>
<dbReference type="OrthoDB" id="5870053at2759"/>
<dbReference type="EMBL" id="CANHGI010000005">
    <property type="protein sequence ID" value="CAI5453599.1"/>
    <property type="molecule type" value="Genomic_DNA"/>
</dbReference>
<gene>
    <name evidence="4" type="ORF">CAMP_LOCUS16236</name>
</gene>
<protein>
    <recommendedName>
        <fullName evidence="6">Tyrosine-protein phosphatase domain-containing protein</fullName>
    </recommendedName>
</protein>
<dbReference type="Pfam" id="PF00102">
    <property type="entry name" value="Y_phosphatase"/>
    <property type="match status" value="1"/>
</dbReference>
<evidence type="ECO:0000313" key="4">
    <source>
        <dbReference type="EMBL" id="CAI5453599.1"/>
    </source>
</evidence>
<feature type="compositionally biased region" description="Polar residues" evidence="1">
    <location>
        <begin position="57"/>
        <end position="69"/>
    </location>
</feature>
<dbReference type="PANTHER" id="PTHR23219:SF6">
    <property type="entry name" value="TYROSINE-PROTEIN PHOSPHATASE DOMAIN-CONTAINING PROTEIN"/>
    <property type="match status" value="1"/>
</dbReference>
<reference evidence="4" key="1">
    <citation type="submission" date="2022-11" db="EMBL/GenBank/DDBJ databases">
        <authorList>
            <person name="Kikuchi T."/>
        </authorList>
    </citation>
    <scope>NUCLEOTIDE SEQUENCE</scope>
    <source>
        <strain evidence="4">PS1010</strain>
    </source>
</reference>
<dbReference type="SMART" id="SM00194">
    <property type="entry name" value="PTPc"/>
    <property type="match status" value="1"/>
</dbReference>
<dbReference type="SUPFAM" id="SSF52799">
    <property type="entry name" value="(Phosphotyrosine protein) phosphatases II"/>
    <property type="match status" value="1"/>
</dbReference>
<dbReference type="InterPro" id="IPR000387">
    <property type="entry name" value="Tyr_Pase_dom"/>
</dbReference>
<accession>A0A9P1J0M7</accession>
<sequence length="407" mass="46178">MVKKSKSVGKSPTITKTAKKDGKKEEKSKVKTKTVRKSSNPESARRKKQNKDHSRELTATVSNTTIETPVKTENSAMNLVQSTRHNGKKPKEKWAGEAAAKAWVKTLETVNLTAEYDEIKKMVVQVERCRIWQANMNRNRHPEYRCFDDNRVVVQMTKCDYINASKISVPDFPKISYLVQIPKLDQIDAVEEFWRMIFTEQCSSIHVIAQPKELDGGNFAKFFAQEAGQYFYANGFFVNTKKVERNPEDKMDIYTVELLPDGCSNSVVCQVYTHSYWKAQGGPEKFYAPIRAATAIAKVDELDKSPVALVSFRGAGRNASLLTLATIVSHFTKGITPNISNIVHAIRDQRPMSVDNFTQYQSIYLATCWLIKAKVTNCEDVAQRLKKFREKFEMAQSSTNATTDKNE</sequence>
<dbReference type="Gene3D" id="3.90.190.10">
    <property type="entry name" value="Protein tyrosine phosphatase superfamily"/>
    <property type="match status" value="1"/>
</dbReference>
<dbReference type="InterPro" id="IPR029021">
    <property type="entry name" value="Prot-tyrosine_phosphatase-like"/>
</dbReference>
<proteinExistence type="predicted"/>
<dbReference type="PROSITE" id="PS50055">
    <property type="entry name" value="TYR_PHOSPHATASE_PTP"/>
    <property type="match status" value="1"/>
</dbReference>
<dbReference type="SMART" id="SM00404">
    <property type="entry name" value="PTPc_motif"/>
    <property type="match status" value="1"/>
</dbReference>
<evidence type="ECO:0000259" key="2">
    <source>
        <dbReference type="PROSITE" id="PS50055"/>
    </source>
</evidence>
<dbReference type="CDD" id="cd00047">
    <property type="entry name" value="PTPc"/>
    <property type="match status" value="1"/>
</dbReference>
<evidence type="ECO:0000259" key="3">
    <source>
        <dbReference type="PROSITE" id="PS50056"/>
    </source>
</evidence>
<dbReference type="InterPro" id="IPR000242">
    <property type="entry name" value="PTP_cat"/>
</dbReference>
<comment type="caution">
    <text evidence="4">The sequence shown here is derived from an EMBL/GenBank/DDBJ whole genome shotgun (WGS) entry which is preliminary data.</text>
</comment>
<name>A0A9P1J0M7_9PELO</name>
<dbReference type="Proteomes" id="UP001152747">
    <property type="component" value="Unassembled WGS sequence"/>
</dbReference>
<keyword evidence="5" id="KW-1185">Reference proteome</keyword>
<feature type="domain" description="Tyrosine-protein phosphatase" evidence="2">
    <location>
        <begin position="112"/>
        <end position="370"/>
    </location>
</feature>
<feature type="domain" description="Tyrosine specific protein phosphatases" evidence="3">
    <location>
        <begin position="284"/>
        <end position="361"/>
    </location>
</feature>
<evidence type="ECO:0000256" key="1">
    <source>
        <dbReference type="SAM" id="MobiDB-lite"/>
    </source>
</evidence>
<dbReference type="AlphaFoldDB" id="A0A9P1J0M7"/>
<feature type="region of interest" description="Disordered" evidence="1">
    <location>
        <begin position="1"/>
        <end position="69"/>
    </location>
</feature>